<dbReference type="Gene3D" id="3.90.380.10">
    <property type="entry name" value="Naphthalene 1,2-dioxygenase Alpha Subunit, Chain A, domain 1"/>
    <property type="match status" value="1"/>
</dbReference>
<evidence type="ECO:0000256" key="3">
    <source>
        <dbReference type="ARBA" id="ARBA00023002"/>
    </source>
</evidence>
<reference evidence="7 8" key="2">
    <citation type="submission" date="2018-06" db="EMBL/GenBank/DDBJ databases">
        <title>Metagenomic assembly of (sub)arctic Cyanobacteria and their associated microbiome from non-axenic cultures.</title>
        <authorList>
            <person name="Baurain D."/>
        </authorList>
    </citation>
    <scope>NUCLEOTIDE SEQUENCE [LARGE SCALE GENOMIC DNA]</scope>
    <source>
        <strain evidence="7">ULC129bin1</strain>
    </source>
</reference>
<dbReference type="InterPro" id="IPR036922">
    <property type="entry name" value="Rieske_2Fe-2S_sf"/>
</dbReference>
<dbReference type="GO" id="GO:0016705">
    <property type="term" value="F:oxidoreductase activity, acting on paired donors, with incorporation or reduction of molecular oxygen"/>
    <property type="evidence" value="ECO:0007669"/>
    <property type="project" value="UniProtKB-ARBA"/>
</dbReference>
<dbReference type="Pfam" id="PF00355">
    <property type="entry name" value="Rieske"/>
    <property type="match status" value="1"/>
</dbReference>
<reference evidence="8" key="1">
    <citation type="submission" date="2018-04" db="EMBL/GenBank/DDBJ databases">
        <authorList>
            <person name="Cornet L."/>
        </authorList>
    </citation>
    <scope>NUCLEOTIDE SEQUENCE [LARGE SCALE GENOMIC DNA]</scope>
</reference>
<proteinExistence type="predicted"/>
<keyword evidence="5" id="KW-0411">Iron-sulfur</keyword>
<organism evidence="7 8">
    <name type="scientific">Leptolyngbya foveolarum</name>
    <dbReference type="NCBI Taxonomy" id="47253"/>
    <lineage>
        <taxon>Bacteria</taxon>
        <taxon>Bacillati</taxon>
        <taxon>Cyanobacteriota</taxon>
        <taxon>Cyanophyceae</taxon>
        <taxon>Leptolyngbyales</taxon>
        <taxon>Leptolyngbyaceae</taxon>
        <taxon>Leptolyngbya group</taxon>
        <taxon>Leptolyngbya</taxon>
    </lineage>
</organism>
<evidence type="ECO:0000256" key="1">
    <source>
        <dbReference type="ARBA" id="ARBA00022714"/>
    </source>
</evidence>
<dbReference type="Proteomes" id="UP000249354">
    <property type="component" value="Unassembled WGS sequence"/>
</dbReference>
<dbReference type="Pfam" id="PF19112">
    <property type="entry name" value="VanA_C"/>
    <property type="match status" value="1"/>
</dbReference>
<keyword evidence="2" id="KW-0479">Metal-binding</keyword>
<dbReference type="CDD" id="cd03469">
    <property type="entry name" value="Rieske_RO_Alpha_N"/>
    <property type="match status" value="1"/>
</dbReference>
<accession>A0A2W4TU02</accession>
<protein>
    <submittedName>
        <fullName evidence="7">2Fe-2S ferredoxin</fullName>
    </submittedName>
</protein>
<dbReference type="EMBL" id="QBMC01000201">
    <property type="protein sequence ID" value="PZO11144.1"/>
    <property type="molecule type" value="Genomic_DNA"/>
</dbReference>
<gene>
    <name evidence="7" type="ORF">DCF25_20015</name>
</gene>
<dbReference type="PROSITE" id="PS51296">
    <property type="entry name" value="RIESKE"/>
    <property type="match status" value="1"/>
</dbReference>
<comment type="caution">
    <text evidence="7">The sequence shown here is derived from an EMBL/GenBank/DDBJ whole genome shotgun (WGS) entry which is preliminary data.</text>
</comment>
<dbReference type="SUPFAM" id="SSF50022">
    <property type="entry name" value="ISP domain"/>
    <property type="match status" value="1"/>
</dbReference>
<keyword evidence="3" id="KW-0560">Oxidoreductase</keyword>
<name>A0A2W4TU02_9CYAN</name>
<dbReference type="SUPFAM" id="SSF55961">
    <property type="entry name" value="Bet v1-like"/>
    <property type="match status" value="1"/>
</dbReference>
<dbReference type="PANTHER" id="PTHR21266:SF60">
    <property type="entry name" value="3-KETOSTEROID-9-ALPHA-MONOOXYGENASE, OXYGENASE COMPONENT"/>
    <property type="match status" value="1"/>
</dbReference>
<feature type="domain" description="Rieske" evidence="6">
    <location>
        <begin position="13"/>
        <end position="118"/>
    </location>
</feature>
<dbReference type="InterPro" id="IPR017941">
    <property type="entry name" value="Rieske_2Fe-2S"/>
</dbReference>
<dbReference type="GO" id="GO:0004497">
    <property type="term" value="F:monooxygenase activity"/>
    <property type="evidence" value="ECO:0007669"/>
    <property type="project" value="UniProtKB-ARBA"/>
</dbReference>
<dbReference type="GO" id="GO:0051537">
    <property type="term" value="F:2 iron, 2 sulfur cluster binding"/>
    <property type="evidence" value="ECO:0007669"/>
    <property type="project" value="UniProtKB-KW"/>
</dbReference>
<evidence type="ECO:0000313" key="8">
    <source>
        <dbReference type="Proteomes" id="UP000249354"/>
    </source>
</evidence>
<keyword evidence="4" id="KW-0408">Iron</keyword>
<evidence type="ECO:0000256" key="4">
    <source>
        <dbReference type="ARBA" id="ARBA00023004"/>
    </source>
</evidence>
<evidence type="ECO:0000256" key="5">
    <source>
        <dbReference type="ARBA" id="ARBA00023014"/>
    </source>
</evidence>
<dbReference type="InterPro" id="IPR044043">
    <property type="entry name" value="VanA_C_cat"/>
</dbReference>
<dbReference type="Gene3D" id="2.102.10.10">
    <property type="entry name" value="Rieske [2Fe-2S] iron-sulphur domain"/>
    <property type="match status" value="1"/>
</dbReference>
<dbReference type="AlphaFoldDB" id="A0A2W4TU02"/>
<keyword evidence="1" id="KW-0001">2Fe-2S</keyword>
<evidence type="ECO:0000313" key="7">
    <source>
        <dbReference type="EMBL" id="PZO11144.1"/>
    </source>
</evidence>
<dbReference type="GO" id="GO:0046872">
    <property type="term" value="F:metal ion binding"/>
    <property type="evidence" value="ECO:0007669"/>
    <property type="project" value="UniProtKB-KW"/>
</dbReference>
<evidence type="ECO:0000256" key="2">
    <source>
        <dbReference type="ARBA" id="ARBA00022723"/>
    </source>
</evidence>
<dbReference type="PANTHER" id="PTHR21266">
    <property type="entry name" value="IRON-SULFUR DOMAIN CONTAINING PROTEIN"/>
    <property type="match status" value="1"/>
</dbReference>
<evidence type="ECO:0000259" key="6">
    <source>
        <dbReference type="PROSITE" id="PS51296"/>
    </source>
</evidence>
<sequence>MAAKSLFVRDVWYYGLPGHELKPGQTSAKTFLNEPILFGRTLSGSVFALRDTCPHQAAPLSAGTFDGNKIECAFHGWTFDETGQCTSIPSLASSQTFNTTCLKAQAYPVREVQGNIWIYMASHASHQGQIDLTVPQVPFFGDRPYQVAYSMQYASDIDHAVVGLLDPAHISYVHRAWWWRSPAKLQEVTKQFKPSLHGFTMQRHQLEEQTLLYRLIGANPEVEISFQLPGIRIEHISTDKNTVCSLTAMTPISETKTEVTTLLYATLPWFPLFKPLALRFMHSFLEQDRVILAKQNTRLQDAPATKLVGDADTQARWYFRLKKEFARSAAEDRPFVNPIKAKTLRWRS</sequence>
<dbReference type="InterPro" id="IPR050584">
    <property type="entry name" value="Cholesterol_7-desaturase"/>
</dbReference>